<name>A0A1L3MP56_9BACI</name>
<dbReference type="Proteomes" id="UP000181936">
    <property type="component" value="Chromosome"/>
</dbReference>
<dbReference type="EMBL" id="CP016020">
    <property type="protein sequence ID" value="APH03994.1"/>
    <property type="molecule type" value="Genomic_DNA"/>
</dbReference>
<dbReference type="PANTHER" id="PTHR47197">
    <property type="entry name" value="PROTEIN NIRF"/>
    <property type="match status" value="1"/>
</dbReference>
<dbReference type="SUPFAM" id="SSF51004">
    <property type="entry name" value="C-terminal (heme d1) domain of cytochrome cd1-nitrite reductase"/>
    <property type="match status" value="1"/>
</dbReference>
<feature type="signal peptide" evidence="1">
    <location>
        <begin position="1"/>
        <end position="21"/>
    </location>
</feature>
<dbReference type="InterPro" id="IPR015943">
    <property type="entry name" value="WD40/YVTN_repeat-like_dom_sf"/>
</dbReference>
<dbReference type="InterPro" id="IPR051200">
    <property type="entry name" value="Host-pathogen_enzymatic-act"/>
</dbReference>
<gene>
    <name evidence="2" type="ORF">A9C19_04160</name>
</gene>
<protein>
    <recommendedName>
        <fullName evidence="4">Surface antigen</fullName>
    </recommendedName>
</protein>
<proteinExistence type="predicted"/>
<accession>A0A1L3MP56</accession>
<dbReference type="InterPro" id="IPR011048">
    <property type="entry name" value="Haem_d1_sf"/>
</dbReference>
<organism evidence="2 3">
    <name type="scientific">Bacillus weihaiensis</name>
    <dbReference type="NCBI Taxonomy" id="1547283"/>
    <lineage>
        <taxon>Bacteria</taxon>
        <taxon>Bacillati</taxon>
        <taxon>Bacillota</taxon>
        <taxon>Bacilli</taxon>
        <taxon>Bacillales</taxon>
        <taxon>Bacillaceae</taxon>
        <taxon>Bacillus</taxon>
    </lineage>
</organism>
<dbReference type="PROSITE" id="PS51257">
    <property type="entry name" value="PROKAR_LIPOPROTEIN"/>
    <property type="match status" value="1"/>
</dbReference>
<dbReference type="PANTHER" id="PTHR47197:SF3">
    <property type="entry name" value="DIHYDRO-HEME D1 DEHYDROGENASE"/>
    <property type="match status" value="1"/>
</dbReference>
<dbReference type="KEGG" id="bwh:A9C19_04160"/>
<keyword evidence="3" id="KW-1185">Reference proteome</keyword>
<sequence length="318" mass="36072">MKRTKRTFQLILLILVVSACSQTNLTPIPKNQSLIASLNIYDQTITFIENDTQEIVTWDIPHPFKNGLFISDDQLLLLNKEADESYLYELSTGKSTKWNLGTGIETALVSNNMVYFANQDEKKVQMVNKHGDLVKEVSLEYTPYFLFEQKDYLYVSYLDHPSITVLSKKDIELIDSFQAIKGASGGLVQNNELWLGGHGTGEHIQEEVYVYDLSQRQQLAKIPAPIMPVDFAVYQDSIYVLSHGSNTLREFELSTYKEIRSLDVGANPFSMVLSDHFLYISSYDANEVNVIDLLTFEQVKTIPVGDGPLHLLNREGEN</sequence>
<evidence type="ECO:0000313" key="2">
    <source>
        <dbReference type="EMBL" id="APH03994.1"/>
    </source>
</evidence>
<feature type="chain" id="PRO_5012543781" description="Surface antigen" evidence="1">
    <location>
        <begin position="22"/>
        <end position="318"/>
    </location>
</feature>
<dbReference type="Gene3D" id="2.130.10.10">
    <property type="entry name" value="YVTN repeat-like/Quinoprotein amine dehydrogenase"/>
    <property type="match status" value="2"/>
</dbReference>
<evidence type="ECO:0008006" key="4">
    <source>
        <dbReference type="Google" id="ProtNLM"/>
    </source>
</evidence>
<dbReference type="STRING" id="1547283.A9C19_04160"/>
<reference evidence="2 3" key="1">
    <citation type="journal article" date="2016" name="Sci. Rep.">
        <title>Complete genome sequence and transcriptomic analysis of a novel marine strain Bacillus weihaiensis reveals the mechanism of brown algae degradation.</title>
        <authorList>
            <person name="Zhu Y."/>
            <person name="Chen P."/>
            <person name="Bao Y."/>
            <person name="Men Y."/>
            <person name="Zeng Y."/>
            <person name="Yang J."/>
            <person name="Sun J."/>
            <person name="Sun Y."/>
        </authorList>
    </citation>
    <scope>NUCLEOTIDE SEQUENCE [LARGE SCALE GENOMIC DNA]</scope>
    <source>
        <strain evidence="2 3">Alg07</strain>
    </source>
</reference>
<evidence type="ECO:0000313" key="3">
    <source>
        <dbReference type="Proteomes" id="UP000181936"/>
    </source>
</evidence>
<dbReference type="RefSeq" id="WP_072578788.1">
    <property type="nucleotide sequence ID" value="NZ_CP016020.1"/>
</dbReference>
<keyword evidence="1" id="KW-0732">Signal</keyword>
<dbReference type="OrthoDB" id="120019at2"/>
<evidence type="ECO:0000256" key="1">
    <source>
        <dbReference type="SAM" id="SignalP"/>
    </source>
</evidence>
<dbReference type="AlphaFoldDB" id="A0A1L3MP56"/>